<dbReference type="EMBL" id="LAZR01015519">
    <property type="protein sequence ID" value="KKM09934.1"/>
    <property type="molecule type" value="Genomic_DNA"/>
</dbReference>
<proteinExistence type="predicted"/>
<organism evidence="1">
    <name type="scientific">marine sediment metagenome</name>
    <dbReference type="NCBI Taxonomy" id="412755"/>
    <lineage>
        <taxon>unclassified sequences</taxon>
        <taxon>metagenomes</taxon>
        <taxon>ecological metagenomes</taxon>
    </lineage>
</organism>
<gene>
    <name evidence="1" type="ORF">LCGC14_1722340</name>
</gene>
<sequence>MLSPDQFEQKLNEINDKIQILRIERDFLTSDFFKSWTEKFREDAVIQNDEIVGPG</sequence>
<accession>A0A0F9JSG5</accession>
<protein>
    <submittedName>
        <fullName evidence="1">Uncharacterized protein</fullName>
    </submittedName>
</protein>
<reference evidence="1" key="1">
    <citation type="journal article" date="2015" name="Nature">
        <title>Complex archaea that bridge the gap between prokaryotes and eukaryotes.</title>
        <authorList>
            <person name="Spang A."/>
            <person name="Saw J.H."/>
            <person name="Jorgensen S.L."/>
            <person name="Zaremba-Niedzwiedzka K."/>
            <person name="Martijn J."/>
            <person name="Lind A.E."/>
            <person name="van Eijk R."/>
            <person name="Schleper C."/>
            <person name="Guy L."/>
            <person name="Ettema T.J."/>
        </authorList>
    </citation>
    <scope>NUCLEOTIDE SEQUENCE</scope>
</reference>
<feature type="non-terminal residue" evidence="1">
    <location>
        <position position="55"/>
    </location>
</feature>
<dbReference type="AlphaFoldDB" id="A0A0F9JSG5"/>
<evidence type="ECO:0000313" key="1">
    <source>
        <dbReference type="EMBL" id="KKM09934.1"/>
    </source>
</evidence>
<comment type="caution">
    <text evidence="1">The sequence shown here is derived from an EMBL/GenBank/DDBJ whole genome shotgun (WGS) entry which is preliminary data.</text>
</comment>
<name>A0A0F9JSG5_9ZZZZ</name>